<organism evidence="5 6">
    <name type="scientific">Candidatus Roizmanbacteria bacterium CG_4_10_14_0_8_um_filter_39_9</name>
    <dbReference type="NCBI Taxonomy" id="1974829"/>
    <lineage>
        <taxon>Bacteria</taxon>
        <taxon>Candidatus Roizmaniibacteriota</taxon>
    </lineage>
</organism>
<dbReference type="GO" id="GO:0008986">
    <property type="term" value="F:pyruvate, water dikinase activity"/>
    <property type="evidence" value="ECO:0007669"/>
    <property type="project" value="InterPro"/>
</dbReference>
<comment type="similarity">
    <text evidence="1">Belongs to the PEP-utilizing enzyme family.</text>
</comment>
<dbReference type="PANTHER" id="PTHR43030:SF1">
    <property type="entry name" value="PHOSPHOENOLPYRUVATE SYNTHASE"/>
    <property type="match status" value="1"/>
</dbReference>
<dbReference type="AlphaFoldDB" id="A0A2M7QD51"/>
<dbReference type="InterPro" id="IPR008279">
    <property type="entry name" value="PEP-util_enz_mobile_dom"/>
</dbReference>
<dbReference type="InterPro" id="IPR036637">
    <property type="entry name" value="Phosphohistidine_dom_sf"/>
</dbReference>
<dbReference type="PANTHER" id="PTHR43030">
    <property type="entry name" value="PHOSPHOENOLPYRUVATE SYNTHASE"/>
    <property type="match status" value="1"/>
</dbReference>
<dbReference type="Pfam" id="PF00391">
    <property type="entry name" value="PEP-utilizers"/>
    <property type="match status" value="2"/>
</dbReference>
<accession>A0A2M7QD51</accession>
<evidence type="ECO:0000256" key="1">
    <source>
        <dbReference type="ARBA" id="ARBA00007837"/>
    </source>
</evidence>
<dbReference type="EMBL" id="PFLF01000049">
    <property type="protein sequence ID" value="PIY69139.1"/>
    <property type="molecule type" value="Genomic_DNA"/>
</dbReference>
<dbReference type="GO" id="GO:0005524">
    <property type="term" value="F:ATP binding"/>
    <property type="evidence" value="ECO:0007669"/>
    <property type="project" value="UniProtKB-KW"/>
</dbReference>
<dbReference type="Proteomes" id="UP000230108">
    <property type="component" value="Unassembled WGS sequence"/>
</dbReference>
<evidence type="ECO:0000259" key="4">
    <source>
        <dbReference type="Pfam" id="PF00391"/>
    </source>
</evidence>
<feature type="domain" description="PEP-utilising enzyme mobile" evidence="4">
    <location>
        <begin position="165"/>
        <end position="235"/>
    </location>
</feature>
<keyword evidence="3" id="KW-0067">ATP-binding</keyword>
<evidence type="ECO:0000256" key="3">
    <source>
        <dbReference type="ARBA" id="ARBA00022840"/>
    </source>
</evidence>
<feature type="domain" description="PEP-utilising enzyme mobile" evidence="4">
    <location>
        <begin position="240"/>
        <end position="278"/>
    </location>
</feature>
<evidence type="ECO:0000313" key="5">
    <source>
        <dbReference type="EMBL" id="PIY69139.1"/>
    </source>
</evidence>
<dbReference type="Gene3D" id="3.50.30.10">
    <property type="entry name" value="Phosphohistidine domain"/>
    <property type="match status" value="2"/>
</dbReference>
<protein>
    <recommendedName>
        <fullName evidence="4">PEP-utilising enzyme mobile domain-containing protein</fullName>
    </recommendedName>
</protein>
<name>A0A2M7QD51_9BACT</name>
<proteinExistence type="inferred from homology"/>
<reference evidence="6" key="1">
    <citation type="submission" date="2017-09" db="EMBL/GenBank/DDBJ databases">
        <title>Depth-based differentiation of microbial function through sediment-hosted aquifers and enrichment of novel symbionts in the deep terrestrial subsurface.</title>
        <authorList>
            <person name="Probst A.J."/>
            <person name="Ladd B."/>
            <person name="Jarett J.K."/>
            <person name="Geller-Mcgrath D.E."/>
            <person name="Sieber C.M.K."/>
            <person name="Emerson J.B."/>
            <person name="Anantharaman K."/>
            <person name="Thomas B.C."/>
            <person name="Malmstrom R."/>
            <person name="Stieglmeier M."/>
            <person name="Klingl A."/>
            <person name="Woyke T."/>
            <person name="Ryan C.M."/>
            <person name="Banfield J.F."/>
        </authorList>
    </citation>
    <scope>NUCLEOTIDE SEQUENCE [LARGE SCALE GENOMIC DNA]</scope>
</reference>
<comment type="caution">
    <text evidence="5">The sequence shown here is derived from an EMBL/GenBank/DDBJ whole genome shotgun (WGS) entry which is preliminary data.</text>
</comment>
<feature type="non-terminal residue" evidence="5">
    <location>
        <position position="1"/>
    </location>
</feature>
<evidence type="ECO:0000313" key="6">
    <source>
        <dbReference type="Proteomes" id="UP000230108"/>
    </source>
</evidence>
<evidence type="ECO:0000256" key="2">
    <source>
        <dbReference type="ARBA" id="ARBA00022741"/>
    </source>
</evidence>
<keyword evidence="2" id="KW-0547">Nucleotide-binding</keyword>
<dbReference type="InterPro" id="IPR006319">
    <property type="entry name" value="PEP_synth"/>
</dbReference>
<gene>
    <name evidence="5" type="ORF">COY90_02250</name>
</gene>
<dbReference type="SUPFAM" id="SSF52009">
    <property type="entry name" value="Phosphohistidine domain"/>
    <property type="match status" value="2"/>
</dbReference>
<sequence length="303" mass="34014">IDLVSLKRFLKELEAGYPWFEAMWWFFQMNDESQVAGLPLDNLTKVRTLTDKLCNSSDTVIRTSLLQIFPNLGNLSSILLTNEILSGKIPPKSELEKRDKGYFFTQNKLLAEFKKLQVEKMFGIHFMTNEPMQKVRQLTGSPAYRGIVRGFVRRVMGHKQINEVQEGEILISPMTIPDFVPAMKKAAAIVTDEGGILCHAAIIAREFEKPTVVGTSIATKRLRDGDIVEVNATEGKVNLICHASIIANELKKPCVVGTHFATDLFEDGDYIEVNADEGIITLINKKAGQNNIKKAMPWNTLFK</sequence>